<evidence type="ECO:0000256" key="5">
    <source>
        <dbReference type="ARBA" id="ARBA00022826"/>
    </source>
</evidence>
<dbReference type="InterPro" id="IPR005821">
    <property type="entry name" value="Ion_trans_dom"/>
</dbReference>
<dbReference type="PANTHER" id="PTHR11537">
    <property type="entry name" value="VOLTAGE-GATED POTASSIUM CHANNEL"/>
    <property type="match status" value="1"/>
</dbReference>
<dbReference type="PANTHER" id="PTHR11537:SF254">
    <property type="entry name" value="POTASSIUM VOLTAGE-GATED CHANNEL PROTEIN SHAB"/>
    <property type="match status" value="1"/>
</dbReference>
<feature type="transmembrane region" description="Helical" evidence="13">
    <location>
        <begin position="223"/>
        <end position="245"/>
    </location>
</feature>
<keyword evidence="6" id="KW-0851">Voltage-gated channel</keyword>
<keyword evidence="4 13" id="KW-0812">Transmembrane</keyword>
<dbReference type="GO" id="GO:0005249">
    <property type="term" value="F:voltage-gated potassium channel activity"/>
    <property type="evidence" value="ECO:0007669"/>
    <property type="project" value="InterPro"/>
</dbReference>
<evidence type="ECO:0000256" key="2">
    <source>
        <dbReference type="ARBA" id="ARBA00022448"/>
    </source>
</evidence>
<keyword evidence="2" id="KW-0813">Transport</keyword>
<reference evidence="17" key="2">
    <citation type="submission" date="2012-11" db="EMBL/GenBank/DDBJ databases">
        <authorList>
            <person name="Kuo A."/>
            <person name="Curtis B.A."/>
            <person name="Tanifuji G."/>
            <person name="Burki F."/>
            <person name="Gruber A."/>
            <person name="Irimia M."/>
            <person name="Maruyama S."/>
            <person name="Arias M.C."/>
            <person name="Ball S.G."/>
            <person name="Gile G.H."/>
            <person name="Hirakawa Y."/>
            <person name="Hopkins J.F."/>
            <person name="Rensing S.A."/>
            <person name="Schmutz J."/>
            <person name="Symeonidi A."/>
            <person name="Elias M."/>
            <person name="Eveleigh R.J."/>
            <person name="Herman E.K."/>
            <person name="Klute M.J."/>
            <person name="Nakayama T."/>
            <person name="Obornik M."/>
            <person name="Reyes-Prieto A."/>
            <person name="Armbrust E.V."/>
            <person name="Aves S.J."/>
            <person name="Beiko R.G."/>
            <person name="Coutinho P."/>
            <person name="Dacks J.B."/>
            <person name="Durnford D.G."/>
            <person name="Fast N.M."/>
            <person name="Green B.R."/>
            <person name="Grisdale C."/>
            <person name="Hempe F."/>
            <person name="Henrissat B."/>
            <person name="Hoppner M.P."/>
            <person name="Ishida K.-I."/>
            <person name="Kim E."/>
            <person name="Koreny L."/>
            <person name="Kroth P.G."/>
            <person name="Liu Y."/>
            <person name="Malik S.-B."/>
            <person name="Maier U.G."/>
            <person name="McRose D."/>
            <person name="Mock T."/>
            <person name="Neilson J.A."/>
            <person name="Onodera N.T."/>
            <person name="Poole A.M."/>
            <person name="Pritham E.J."/>
            <person name="Richards T.A."/>
            <person name="Rocap G."/>
            <person name="Roy S.W."/>
            <person name="Sarai C."/>
            <person name="Schaack S."/>
            <person name="Shirato S."/>
            <person name="Slamovits C.H."/>
            <person name="Spencer D.F."/>
            <person name="Suzuki S."/>
            <person name="Worden A.Z."/>
            <person name="Zauner S."/>
            <person name="Barry K."/>
            <person name="Bell C."/>
            <person name="Bharti A.K."/>
            <person name="Crow J.A."/>
            <person name="Grimwood J."/>
            <person name="Kramer R."/>
            <person name="Lindquist E."/>
            <person name="Lucas S."/>
            <person name="Salamov A."/>
            <person name="McFadden G.I."/>
            <person name="Lane C.E."/>
            <person name="Keeling P.J."/>
            <person name="Gray M.W."/>
            <person name="Grigoriev I.V."/>
            <person name="Archibald J.M."/>
        </authorList>
    </citation>
    <scope>NUCLEOTIDE SEQUENCE</scope>
    <source>
        <strain evidence="17">CCMP2712</strain>
    </source>
</reference>
<sequence>MATVIPRMRKSSNADSSDDSPSEQSPSAPIGFRQSSLENLYNTDIERKILESTRSKIWFFLDDPSSSRPAYFFSVFILMLILLSCTSFVLETIPILCCGRYDSVWNNIEVVCVSAFTFEYLSRLLVVPTFMNNEGRLASSERTGPTAEILARLRFLFRPLNAIDLTAILPYYIQLMLPNGNGASGTSFLRIIRLARVFRLFKLSKYSEGMWLLSATLMRSWRALSMLLFFMLISVILFSSVMYYVERGDFFYCTMDAARQNLCRIEDVVTFDPTVGQGLEQCRQMVQDALGISLDCCDGQAWYAWPPLDQNGDGCIDKSKFESILLTAWWCVVTMTTVGYGDVVPVTAGGQLIAVLTMLSGILLLALPITVIGSNFNIEYERSEAEQRMHEQLEWAEKSKSQKVTPLEEREASVPQDEIIATPSSNLPGNGSMATPTPMKQRRSLMSSSWREESRPGADSNSAGTQRILLATVERLMAEHREMILRKADEMIKEHVKEIAREVVARNREKKHGTGNGTDPTS</sequence>
<keyword evidence="7" id="KW-0630">Potassium</keyword>
<dbReference type="eggNOG" id="KOG3713">
    <property type="taxonomic scope" value="Eukaryota"/>
</dbReference>
<feature type="region of interest" description="Disordered" evidence="12">
    <location>
        <begin position="1"/>
        <end position="31"/>
    </location>
</feature>
<dbReference type="EnsemblProtists" id="EKX54333">
    <property type="protein sequence ID" value="EKX54333"/>
    <property type="gene ID" value="GUITHDRAFT_160633"/>
</dbReference>
<evidence type="ECO:0000256" key="7">
    <source>
        <dbReference type="ARBA" id="ARBA00022958"/>
    </source>
</evidence>
<keyword evidence="9" id="KW-0406">Ion transport</keyword>
<keyword evidence="11" id="KW-0407">Ion channel</keyword>
<dbReference type="InterPro" id="IPR028325">
    <property type="entry name" value="VG_K_chnl"/>
</dbReference>
<feature type="compositionally biased region" description="Basic and acidic residues" evidence="12">
    <location>
        <begin position="391"/>
        <end position="412"/>
    </location>
</feature>
<feature type="region of interest" description="Disordered" evidence="12">
    <location>
        <begin position="503"/>
        <end position="522"/>
    </location>
</feature>
<evidence type="ECO:0000256" key="1">
    <source>
        <dbReference type="ARBA" id="ARBA00004141"/>
    </source>
</evidence>
<name>L1K1V1_GUITC</name>
<feature type="transmembrane region" description="Helical" evidence="13">
    <location>
        <begin position="352"/>
        <end position="373"/>
    </location>
</feature>
<feature type="compositionally biased region" description="Polar residues" evidence="12">
    <location>
        <begin position="422"/>
        <end position="435"/>
    </location>
</feature>
<accession>L1K1V1</accession>
<keyword evidence="3" id="KW-0633">Potassium transport</keyword>
<reference evidence="15 17" key="1">
    <citation type="journal article" date="2012" name="Nature">
        <title>Algal genomes reveal evolutionary mosaicism and the fate of nucleomorphs.</title>
        <authorList>
            <consortium name="DOE Joint Genome Institute"/>
            <person name="Curtis B.A."/>
            <person name="Tanifuji G."/>
            <person name="Burki F."/>
            <person name="Gruber A."/>
            <person name="Irimia M."/>
            <person name="Maruyama S."/>
            <person name="Arias M.C."/>
            <person name="Ball S.G."/>
            <person name="Gile G.H."/>
            <person name="Hirakawa Y."/>
            <person name="Hopkins J.F."/>
            <person name="Kuo A."/>
            <person name="Rensing S.A."/>
            <person name="Schmutz J."/>
            <person name="Symeonidi A."/>
            <person name="Elias M."/>
            <person name="Eveleigh R.J."/>
            <person name="Herman E.K."/>
            <person name="Klute M.J."/>
            <person name="Nakayama T."/>
            <person name="Obornik M."/>
            <person name="Reyes-Prieto A."/>
            <person name="Armbrust E.V."/>
            <person name="Aves S.J."/>
            <person name="Beiko R.G."/>
            <person name="Coutinho P."/>
            <person name="Dacks J.B."/>
            <person name="Durnford D.G."/>
            <person name="Fast N.M."/>
            <person name="Green B.R."/>
            <person name="Grisdale C.J."/>
            <person name="Hempel F."/>
            <person name="Henrissat B."/>
            <person name="Hoppner M.P."/>
            <person name="Ishida K."/>
            <person name="Kim E."/>
            <person name="Koreny L."/>
            <person name="Kroth P.G."/>
            <person name="Liu Y."/>
            <person name="Malik S.B."/>
            <person name="Maier U.G."/>
            <person name="McRose D."/>
            <person name="Mock T."/>
            <person name="Neilson J.A."/>
            <person name="Onodera N.T."/>
            <person name="Poole A.M."/>
            <person name="Pritham E.J."/>
            <person name="Richards T.A."/>
            <person name="Rocap G."/>
            <person name="Roy S.W."/>
            <person name="Sarai C."/>
            <person name="Schaack S."/>
            <person name="Shirato S."/>
            <person name="Slamovits C.H."/>
            <person name="Spencer D.F."/>
            <person name="Suzuki S."/>
            <person name="Worden A.Z."/>
            <person name="Zauner S."/>
            <person name="Barry K."/>
            <person name="Bell C."/>
            <person name="Bharti A.K."/>
            <person name="Crow J.A."/>
            <person name="Grimwood J."/>
            <person name="Kramer R."/>
            <person name="Lindquist E."/>
            <person name="Lucas S."/>
            <person name="Salamov A."/>
            <person name="McFadden G.I."/>
            <person name="Lane C.E."/>
            <person name="Keeling P.J."/>
            <person name="Gray M.W."/>
            <person name="Grigoriev I.V."/>
            <person name="Archibald J.M."/>
        </authorList>
    </citation>
    <scope>NUCLEOTIDE SEQUENCE</scope>
    <source>
        <strain evidence="15 17">CCMP2712</strain>
    </source>
</reference>
<proteinExistence type="predicted"/>
<dbReference type="GeneID" id="17311111"/>
<dbReference type="AlphaFoldDB" id="L1K1V1"/>
<keyword evidence="10 13" id="KW-0472">Membrane</keyword>
<evidence type="ECO:0000256" key="4">
    <source>
        <dbReference type="ARBA" id="ARBA00022692"/>
    </source>
</evidence>
<keyword evidence="5" id="KW-0631">Potassium channel</keyword>
<gene>
    <name evidence="15" type="ORF">GUITHDRAFT_160633</name>
</gene>
<dbReference type="SUPFAM" id="SSF81324">
    <property type="entry name" value="Voltage-gated potassium channels"/>
    <property type="match status" value="1"/>
</dbReference>
<dbReference type="Gene3D" id="1.20.120.350">
    <property type="entry name" value="Voltage-gated potassium channels. Chain C"/>
    <property type="match status" value="1"/>
</dbReference>
<dbReference type="PaxDb" id="55529-EKX54333"/>
<dbReference type="RefSeq" id="XP_005841313.1">
    <property type="nucleotide sequence ID" value="XM_005841256.1"/>
</dbReference>
<evidence type="ECO:0000313" key="15">
    <source>
        <dbReference type="EMBL" id="EKX54333.1"/>
    </source>
</evidence>
<dbReference type="HOGENOM" id="CLU_522218_0_0_1"/>
<dbReference type="InterPro" id="IPR027359">
    <property type="entry name" value="Volt_channel_dom_sf"/>
</dbReference>
<dbReference type="KEGG" id="gtt:GUITHDRAFT_160633"/>
<feature type="transmembrane region" description="Helical" evidence="13">
    <location>
        <begin position="70"/>
        <end position="90"/>
    </location>
</feature>
<evidence type="ECO:0000256" key="13">
    <source>
        <dbReference type="SAM" id="Phobius"/>
    </source>
</evidence>
<evidence type="ECO:0000256" key="8">
    <source>
        <dbReference type="ARBA" id="ARBA00022989"/>
    </source>
</evidence>
<dbReference type="Pfam" id="PF00520">
    <property type="entry name" value="Ion_trans"/>
    <property type="match status" value="1"/>
</dbReference>
<dbReference type="EMBL" id="JH992967">
    <property type="protein sequence ID" value="EKX54333.1"/>
    <property type="molecule type" value="Genomic_DNA"/>
</dbReference>
<evidence type="ECO:0000259" key="14">
    <source>
        <dbReference type="Pfam" id="PF00520"/>
    </source>
</evidence>
<feature type="transmembrane region" description="Helical" evidence="13">
    <location>
        <begin position="323"/>
        <end position="340"/>
    </location>
</feature>
<evidence type="ECO:0000313" key="17">
    <source>
        <dbReference type="Proteomes" id="UP000011087"/>
    </source>
</evidence>
<dbReference type="GO" id="GO:0008076">
    <property type="term" value="C:voltage-gated potassium channel complex"/>
    <property type="evidence" value="ECO:0007669"/>
    <property type="project" value="InterPro"/>
</dbReference>
<evidence type="ECO:0000313" key="16">
    <source>
        <dbReference type="EnsemblProtists" id="EKX54333"/>
    </source>
</evidence>
<dbReference type="OMA" id="CTEDSTP"/>
<evidence type="ECO:0000256" key="11">
    <source>
        <dbReference type="ARBA" id="ARBA00023303"/>
    </source>
</evidence>
<evidence type="ECO:0000256" key="12">
    <source>
        <dbReference type="SAM" id="MobiDB-lite"/>
    </source>
</evidence>
<evidence type="ECO:0000256" key="6">
    <source>
        <dbReference type="ARBA" id="ARBA00022882"/>
    </source>
</evidence>
<dbReference type="OrthoDB" id="415460at2759"/>
<dbReference type="PRINTS" id="PR00169">
    <property type="entry name" value="KCHANNEL"/>
</dbReference>
<evidence type="ECO:0000256" key="9">
    <source>
        <dbReference type="ARBA" id="ARBA00023065"/>
    </source>
</evidence>
<dbReference type="Proteomes" id="UP000011087">
    <property type="component" value="Unassembled WGS sequence"/>
</dbReference>
<feature type="region of interest" description="Disordered" evidence="12">
    <location>
        <begin position="391"/>
        <end position="466"/>
    </location>
</feature>
<dbReference type="STRING" id="905079.L1K1V1"/>
<comment type="subcellular location">
    <subcellularLocation>
        <location evidence="1">Membrane</location>
        <topology evidence="1">Multi-pass membrane protein</topology>
    </subcellularLocation>
</comment>
<keyword evidence="8 13" id="KW-1133">Transmembrane helix</keyword>
<reference evidence="16" key="3">
    <citation type="submission" date="2016-03" db="UniProtKB">
        <authorList>
            <consortium name="EnsemblProtists"/>
        </authorList>
    </citation>
    <scope>IDENTIFICATION</scope>
</reference>
<feature type="domain" description="Ion transport" evidence="14">
    <location>
        <begin position="71"/>
        <end position="383"/>
    </location>
</feature>
<organism evidence="15">
    <name type="scientific">Guillardia theta (strain CCMP2712)</name>
    <name type="common">Cryptophyte</name>
    <dbReference type="NCBI Taxonomy" id="905079"/>
    <lineage>
        <taxon>Eukaryota</taxon>
        <taxon>Cryptophyceae</taxon>
        <taxon>Pyrenomonadales</taxon>
        <taxon>Geminigeraceae</taxon>
        <taxon>Guillardia</taxon>
    </lineage>
</organism>
<evidence type="ECO:0000256" key="3">
    <source>
        <dbReference type="ARBA" id="ARBA00022538"/>
    </source>
</evidence>
<dbReference type="Gene3D" id="1.10.287.70">
    <property type="match status" value="1"/>
</dbReference>
<evidence type="ECO:0000256" key="10">
    <source>
        <dbReference type="ARBA" id="ARBA00023136"/>
    </source>
</evidence>
<keyword evidence="17" id="KW-1185">Reference proteome</keyword>
<protein>
    <recommendedName>
        <fullName evidence="14">Ion transport domain-containing protein</fullName>
    </recommendedName>
</protein>
<dbReference type="GO" id="GO:0001508">
    <property type="term" value="P:action potential"/>
    <property type="evidence" value="ECO:0007669"/>
    <property type="project" value="TreeGrafter"/>
</dbReference>